<comment type="caution">
    <text evidence="3">The sequence shown here is derived from an EMBL/GenBank/DDBJ whole genome shotgun (WGS) entry which is preliminary data.</text>
</comment>
<evidence type="ECO:0008006" key="5">
    <source>
        <dbReference type="Google" id="ProtNLM"/>
    </source>
</evidence>
<evidence type="ECO:0000256" key="2">
    <source>
        <dbReference type="SAM" id="SignalP"/>
    </source>
</evidence>
<dbReference type="AlphaFoldDB" id="A0AAE0KMV3"/>
<protein>
    <recommendedName>
        <fullName evidence="5">Secreted peptide</fullName>
    </recommendedName>
</protein>
<reference evidence="3" key="1">
    <citation type="journal article" date="2023" name="Mol. Phylogenet. Evol.">
        <title>Genome-scale phylogeny and comparative genomics of the fungal order Sordariales.</title>
        <authorList>
            <person name="Hensen N."/>
            <person name="Bonometti L."/>
            <person name="Westerberg I."/>
            <person name="Brannstrom I.O."/>
            <person name="Guillou S."/>
            <person name="Cros-Aarteil S."/>
            <person name="Calhoun S."/>
            <person name="Haridas S."/>
            <person name="Kuo A."/>
            <person name="Mondo S."/>
            <person name="Pangilinan J."/>
            <person name="Riley R."/>
            <person name="LaButti K."/>
            <person name="Andreopoulos B."/>
            <person name="Lipzen A."/>
            <person name="Chen C."/>
            <person name="Yan M."/>
            <person name="Daum C."/>
            <person name="Ng V."/>
            <person name="Clum A."/>
            <person name="Steindorff A."/>
            <person name="Ohm R.A."/>
            <person name="Martin F."/>
            <person name="Silar P."/>
            <person name="Natvig D.O."/>
            <person name="Lalanne C."/>
            <person name="Gautier V."/>
            <person name="Ament-Velasquez S.L."/>
            <person name="Kruys A."/>
            <person name="Hutchinson M.I."/>
            <person name="Powell A.J."/>
            <person name="Barry K."/>
            <person name="Miller A.N."/>
            <person name="Grigoriev I.V."/>
            <person name="Debuchy R."/>
            <person name="Gladieux P."/>
            <person name="Hiltunen Thoren M."/>
            <person name="Johannesson H."/>
        </authorList>
    </citation>
    <scope>NUCLEOTIDE SEQUENCE</scope>
    <source>
        <strain evidence="3">CBS 958.72</strain>
    </source>
</reference>
<name>A0AAE0KMV3_9PEZI</name>
<keyword evidence="4" id="KW-1185">Reference proteome</keyword>
<evidence type="ECO:0000256" key="1">
    <source>
        <dbReference type="SAM" id="Phobius"/>
    </source>
</evidence>
<evidence type="ECO:0000313" key="3">
    <source>
        <dbReference type="EMBL" id="KAK3379368.1"/>
    </source>
</evidence>
<feature type="signal peptide" evidence="2">
    <location>
        <begin position="1"/>
        <end position="17"/>
    </location>
</feature>
<keyword evidence="1" id="KW-0472">Membrane</keyword>
<keyword evidence="1" id="KW-1133">Transmembrane helix</keyword>
<keyword evidence="1" id="KW-0812">Transmembrane</keyword>
<feature type="transmembrane region" description="Helical" evidence="1">
    <location>
        <begin position="15"/>
        <end position="39"/>
    </location>
</feature>
<proteinExistence type="predicted"/>
<dbReference type="EMBL" id="JAULSN010000002">
    <property type="protein sequence ID" value="KAK3379368.1"/>
    <property type="molecule type" value="Genomic_DNA"/>
</dbReference>
<feature type="chain" id="PRO_5042196594" description="Secreted peptide" evidence="2">
    <location>
        <begin position="18"/>
        <end position="77"/>
    </location>
</feature>
<gene>
    <name evidence="3" type="ORF">B0T24DRAFT_611570</name>
</gene>
<keyword evidence="2" id="KW-0732">Signal</keyword>
<accession>A0AAE0KMV3</accession>
<sequence length="77" mass="8400">MPFFPLFLLSLPLPLHALISVLAVVFLSSTSFLTLLYSCNRTPPKQSSVDVIDAAHAAVLGFLSFSFLRGFWRGVGT</sequence>
<dbReference type="Proteomes" id="UP001287356">
    <property type="component" value="Unassembled WGS sequence"/>
</dbReference>
<reference evidence="3" key="2">
    <citation type="submission" date="2023-06" db="EMBL/GenBank/DDBJ databases">
        <authorList>
            <consortium name="Lawrence Berkeley National Laboratory"/>
            <person name="Haridas S."/>
            <person name="Hensen N."/>
            <person name="Bonometti L."/>
            <person name="Westerberg I."/>
            <person name="Brannstrom I.O."/>
            <person name="Guillou S."/>
            <person name="Cros-Aarteil S."/>
            <person name="Calhoun S."/>
            <person name="Kuo A."/>
            <person name="Mondo S."/>
            <person name="Pangilinan J."/>
            <person name="Riley R."/>
            <person name="Labutti K."/>
            <person name="Andreopoulos B."/>
            <person name="Lipzen A."/>
            <person name="Chen C."/>
            <person name="Yanf M."/>
            <person name="Daum C."/>
            <person name="Ng V."/>
            <person name="Clum A."/>
            <person name="Steindorff A."/>
            <person name="Ohm R."/>
            <person name="Martin F."/>
            <person name="Silar P."/>
            <person name="Natvig D."/>
            <person name="Lalanne C."/>
            <person name="Gautier V."/>
            <person name="Ament-Velasquez S.L."/>
            <person name="Kruys A."/>
            <person name="Hutchinson M.I."/>
            <person name="Powell A.J."/>
            <person name="Barry K."/>
            <person name="Miller A.N."/>
            <person name="Grigoriev I.V."/>
            <person name="Debuchy R."/>
            <person name="Gladieux P."/>
            <person name="Thoren M.H."/>
            <person name="Johannesson H."/>
        </authorList>
    </citation>
    <scope>NUCLEOTIDE SEQUENCE</scope>
    <source>
        <strain evidence="3">CBS 958.72</strain>
    </source>
</reference>
<organism evidence="3 4">
    <name type="scientific">Lasiosphaeria ovina</name>
    <dbReference type="NCBI Taxonomy" id="92902"/>
    <lineage>
        <taxon>Eukaryota</taxon>
        <taxon>Fungi</taxon>
        <taxon>Dikarya</taxon>
        <taxon>Ascomycota</taxon>
        <taxon>Pezizomycotina</taxon>
        <taxon>Sordariomycetes</taxon>
        <taxon>Sordariomycetidae</taxon>
        <taxon>Sordariales</taxon>
        <taxon>Lasiosphaeriaceae</taxon>
        <taxon>Lasiosphaeria</taxon>
    </lineage>
</organism>
<evidence type="ECO:0000313" key="4">
    <source>
        <dbReference type="Proteomes" id="UP001287356"/>
    </source>
</evidence>